<dbReference type="EMBL" id="HACA01032813">
    <property type="protein sequence ID" value="CDW50174.1"/>
    <property type="molecule type" value="Transcribed_RNA"/>
</dbReference>
<proteinExistence type="predicted"/>
<name>A0A0K2VI96_LEPSM</name>
<dbReference type="AlphaFoldDB" id="A0A0K2VI96"/>
<protein>
    <submittedName>
        <fullName evidence="1">Uncharacterized protein</fullName>
    </submittedName>
</protein>
<sequence length="29" mass="3442">MEVLTQFCVPNTIRWDTCAGFHYSIFFQS</sequence>
<reference evidence="1" key="1">
    <citation type="submission" date="2014-05" db="EMBL/GenBank/DDBJ databases">
        <authorList>
            <person name="Chronopoulou M."/>
        </authorList>
    </citation>
    <scope>NUCLEOTIDE SEQUENCE</scope>
    <source>
        <tissue evidence="1">Whole organism</tissue>
    </source>
</reference>
<accession>A0A0K2VI96</accession>
<organism evidence="1">
    <name type="scientific">Lepeophtheirus salmonis</name>
    <name type="common">Salmon louse</name>
    <name type="synonym">Caligus salmonis</name>
    <dbReference type="NCBI Taxonomy" id="72036"/>
    <lineage>
        <taxon>Eukaryota</taxon>
        <taxon>Metazoa</taxon>
        <taxon>Ecdysozoa</taxon>
        <taxon>Arthropoda</taxon>
        <taxon>Crustacea</taxon>
        <taxon>Multicrustacea</taxon>
        <taxon>Hexanauplia</taxon>
        <taxon>Copepoda</taxon>
        <taxon>Siphonostomatoida</taxon>
        <taxon>Caligidae</taxon>
        <taxon>Lepeophtheirus</taxon>
    </lineage>
</organism>
<evidence type="ECO:0000313" key="1">
    <source>
        <dbReference type="EMBL" id="CDW50174.1"/>
    </source>
</evidence>